<accession>A0AAU7W3A4</accession>
<dbReference type="SUPFAM" id="SSF56784">
    <property type="entry name" value="HAD-like"/>
    <property type="match status" value="2"/>
</dbReference>
<reference evidence="1" key="1">
    <citation type="submission" date="2024-06" db="EMBL/GenBank/DDBJ databases">
        <title>Draft genome sequence of Microbacterium sp. strain A8/3-1, isolated from Oxytropis tragacanthoides Fisch. ex DC. Root nodules in the Altai region of Russia.</title>
        <authorList>
            <person name="Sazanova A."/>
            <person name="Guro P."/>
            <person name="Kuznetsova I."/>
            <person name="Belimov A."/>
            <person name="Safronova V."/>
        </authorList>
    </citation>
    <scope>NUCLEOTIDE SEQUENCE</scope>
    <source>
        <strain evidence="1">A8/3-1</strain>
    </source>
</reference>
<dbReference type="InterPro" id="IPR023198">
    <property type="entry name" value="PGP-like_dom2"/>
</dbReference>
<name>A0AAU7W3A4_9MICO</name>
<dbReference type="EC" id="3.1.3.-" evidence="1"/>
<dbReference type="RefSeq" id="WP_350352846.1">
    <property type="nucleotide sequence ID" value="NZ_CP158357.1"/>
</dbReference>
<dbReference type="InterPro" id="IPR036412">
    <property type="entry name" value="HAD-like_sf"/>
</dbReference>
<dbReference type="SFLD" id="SFLDS00003">
    <property type="entry name" value="Haloacid_Dehalogenase"/>
    <property type="match status" value="2"/>
</dbReference>
<dbReference type="SFLD" id="SFLDG01129">
    <property type="entry name" value="C1.5:_HAD__Beta-PGM__Phosphata"/>
    <property type="match status" value="2"/>
</dbReference>
<dbReference type="Gene3D" id="1.10.150.240">
    <property type="entry name" value="Putative phosphatase, domain 2"/>
    <property type="match status" value="1"/>
</dbReference>
<keyword evidence="1" id="KW-0378">Hydrolase</keyword>
<dbReference type="GO" id="GO:0006281">
    <property type="term" value="P:DNA repair"/>
    <property type="evidence" value="ECO:0007669"/>
    <property type="project" value="TreeGrafter"/>
</dbReference>
<dbReference type="PANTHER" id="PTHR43434">
    <property type="entry name" value="PHOSPHOGLYCOLATE PHOSPHATASE"/>
    <property type="match status" value="1"/>
</dbReference>
<dbReference type="Gene3D" id="3.40.50.1000">
    <property type="entry name" value="HAD superfamily/HAD-like"/>
    <property type="match status" value="2"/>
</dbReference>
<dbReference type="NCBIfam" id="TIGR01549">
    <property type="entry name" value="HAD-SF-IA-v1"/>
    <property type="match status" value="1"/>
</dbReference>
<dbReference type="InterPro" id="IPR050155">
    <property type="entry name" value="HAD-like_hydrolase_sf"/>
</dbReference>
<protein>
    <submittedName>
        <fullName evidence="1">HAD family hydrolase</fullName>
        <ecNumber evidence="1">3.1.3.-</ecNumber>
    </submittedName>
</protein>
<dbReference type="InterPro" id="IPR006439">
    <property type="entry name" value="HAD-SF_hydro_IA"/>
</dbReference>
<dbReference type="InterPro" id="IPR023214">
    <property type="entry name" value="HAD_sf"/>
</dbReference>
<dbReference type="InterPro" id="IPR041492">
    <property type="entry name" value="HAD_2"/>
</dbReference>
<organism evidence="1">
    <name type="scientific">Microbacterium sp. A8/3-1</name>
    <dbReference type="NCBI Taxonomy" id="3160749"/>
    <lineage>
        <taxon>Bacteria</taxon>
        <taxon>Bacillati</taxon>
        <taxon>Actinomycetota</taxon>
        <taxon>Actinomycetes</taxon>
        <taxon>Micrococcales</taxon>
        <taxon>Microbacteriaceae</taxon>
        <taxon>Microbacterium</taxon>
    </lineage>
</organism>
<dbReference type="GO" id="GO:0008967">
    <property type="term" value="F:phosphoglycolate phosphatase activity"/>
    <property type="evidence" value="ECO:0007669"/>
    <property type="project" value="TreeGrafter"/>
</dbReference>
<dbReference type="AlphaFoldDB" id="A0AAU7W3A4"/>
<dbReference type="Pfam" id="PF00702">
    <property type="entry name" value="Hydrolase"/>
    <property type="match status" value="1"/>
</dbReference>
<dbReference type="Pfam" id="PF13419">
    <property type="entry name" value="HAD_2"/>
    <property type="match status" value="1"/>
</dbReference>
<sequence length="430" mass="46423">MTALLLDVDDTIVDTARTGWEKCQQAARELGLVPPSRGDFAALYGTRGFDECVQSWHPGVDSAQYRRRYDSLGDQYPPVPLGDVVSLLSRARAESVLVAILTNGTREKTRRKLAALGLDDADFDAVSCADDRATNKSDPATFDELRRVLRQESGETWMVSDLPDDWRVARRAGMRAIGVHASTWAGRKADGVDILVPTLDDLSGLIPLLGGSARRPVAGAGPVQAISFDVGGTLLEEIETPERTLRRVVGDSGQIAGAVDSAHWTVASSVWGDAEAIESELLSLYQTALISWGVESADYIAREAMRRHISSKNWRISEVAGAWLLANGGPCRLGVVSNWSPELEETLRCHGFVDVFEQIVCSSAVGASKPSREPYLLLAEALRLEPGQIAHLGDDLLNDVAAAHDAGMCGVLVGRHSPAGYLDDVMRVLL</sequence>
<evidence type="ECO:0000313" key="1">
    <source>
        <dbReference type="EMBL" id="XBX79938.1"/>
    </source>
</evidence>
<proteinExistence type="predicted"/>
<dbReference type="PANTHER" id="PTHR43434:SF22">
    <property type="entry name" value="PHOSPHOGLYCOLATE PHOSPHATASE"/>
    <property type="match status" value="1"/>
</dbReference>
<gene>
    <name evidence="1" type="ORF">ABS642_07605</name>
</gene>
<dbReference type="EMBL" id="CP158357">
    <property type="protein sequence ID" value="XBX79938.1"/>
    <property type="molecule type" value="Genomic_DNA"/>
</dbReference>